<dbReference type="EMBL" id="JAMRDG010000001">
    <property type="protein sequence ID" value="KAJ3705244.1"/>
    <property type="molecule type" value="Genomic_DNA"/>
</dbReference>
<name>A0AAD5ZWA7_9POAL</name>
<dbReference type="Proteomes" id="UP001210211">
    <property type="component" value="Unassembled WGS sequence"/>
</dbReference>
<proteinExistence type="predicted"/>
<keyword evidence="3" id="KW-1185">Reference proteome</keyword>
<dbReference type="PANTHER" id="PTHR44259:SF114">
    <property type="entry name" value="OS06G0707300 PROTEIN"/>
    <property type="match status" value="1"/>
</dbReference>
<dbReference type="SUPFAM" id="SSF50969">
    <property type="entry name" value="YVTN repeat-like/Quinoprotein amine dehydrogenase"/>
    <property type="match status" value="1"/>
</dbReference>
<feature type="domain" description="KIB1-4 beta-propeller" evidence="1">
    <location>
        <begin position="69"/>
        <end position="330"/>
    </location>
</feature>
<reference evidence="2 3" key="1">
    <citation type="journal article" date="2022" name="Cell">
        <title>Repeat-based holocentromeres influence genome architecture and karyotype evolution.</title>
        <authorList>
            <person name="Hofstatter P.G."/>
            <person name="Thangavel G."/>
            <person name="Lux T."/>
            <person name="Neumann P."/>
            <person name="Vondrak T."/>
            <person name="Novak P."/>
            <person name="Zhang M."/>
            <person name="Costa L."/>
            <person name="Castellani M."/>
            <person name="Scott A."/>
            <person name="Toegelov H."/>
            <person name="Fuchs J."/>
            <person name="Mata-Sucre Y."/>
            <person name="Dias Y."/>
            <person name="Vanzela A.L.L."/>
            <person name="Huettel B."/>
            <person name="Almeida C.C.S."/>
            <person name="Simkova H."/>
            <person name="Souza G."/>
            <person name="Pedrosa-Harand A."/>
            <person name="Macas J."/>
            <person name="Mayer K.F.X."/>
            <person name="Houben A."/>
            <person name="Marques A."/>
        </authorList>
    </citation>
    <scope>NUCLEOTIDE SEQUENCE [LARGE SCALE GENOMIC DNA]</scope>
    <source>
        <strain evidence="2">RhyTen1mFocal</strain>
    </source>
</reference>
<dbReference type="InterPro" id="IPR011044">
    <property type="entry name" value="Quino_amine_DH_bsu"/>
</dbReference>
<evidence type="ECO:0000313" key="3">
    <source>
        <dbReference type="Proteomes" id="UP001210211"/>
    </source>
</evidence>
<dbReference type="InterPro" id="IPR050942">
    <property type="entry name" value="F-box_BR-signaling"/>
</dbReference>
<accession>A0AAD5ZWA7</accession>
<comment type="caution">
    <text evidence="2">The sequence shown here is derived from an EMBL/GenBank/DDBJ whole genome shotgun (WGS) entry which is preliminary data.</text>
</comment>
<dbReference type="InterPro" id="IPR005174">
    <property type="entry name" value="KIB1-4_b-propeller"/>
</dbReference>
<sequence length="360" mass="40589">MAGTKSPDWSGLLPELLQTIARKLPDISDFVNFRAVCTTWRLSACVSDLPPQLPWLLEERESLKGDLRFYSLFSGKIHTVPSSNSSANRFYGPAHDYIVLYNKTTHQISLLNPITDKKVVLPSLSLDIVWLKSISVGPDPIRNGDSVVLSGYSDDFKTGFVALYQPIEKEWVVIERNFSLTFCDAYYNGLYFLNEEETGTTKIINTATPKVVHVVPRPPEEDNYECCASLTDVAWSTYLVQSAGDVLRVVSHTLESLQTYESHFHIHQLDLGGENVGKPCWFKISNIGDRILFLGNDDGFSLSCRDFSGFKGNSIYFLKDYCRGFLPFYSICRYDIEEARVEPLACPFANSGTWIVPSLR</sequence>
<protein>
    <recommendedName>
        <fullName evidence="1">KIB1-4 beta-propeller domain-containing protein</fullName>
    </recommendedName>
</protein>
<gene>
    <name evidence="2" type="ORF">LUZ61_008949</name>
</gene>
<organism evidence="2 3">
    <name type="scientific">Rhynchospora tenuis</name>
    <dbReference type="NCBI Taxonomy" id="198213"/>
    <lineage>
        <taxon>Eukaryota</taxon>
        <taxon>Viridiplantae</taxon>
        <taxon>Streptophyta</taxon>
        <taxon>Embryophyta</taxon>
        <taxon>Tracheophyta</taxon>
        <taxon>Spermatophyta</taxon>
        <taxon>Magnoliopsida</taxon>
        <taxon>Liliopsida</taxon>
        <taxon>Poales</taxon>
        <taxon>Cyperaceae</taxon>
        <taxon>Cyperoideae</taxon>
        <taxon>Rhynchosporeae</taxon>
        <taxon>Rhynchospora</taxon>
    </lineage>
</organism>
<evidence type="ECO:0000313" key="2">
    <source>
        <dbReference type="EMBL" id="KAJ3705244.1"/>
    </source>
</evidence>
<dbReference type="Pfam" id="PF03478">
    <property type="entry name" value="Beta-prop_KIB1-4"/>
    <property type="match status" value="1"/>
</dbReference>
<evidence type="ECO:0000259" key="1">
    <source>
        <dbReference type="Pfam" id="PF03478"/>
    </source>
</evidence>
<dbReference type="AlphaFoldDB" id="A0AAD5ZWA7"/>
<dbReference type="PANTHER" id="PTHR44259">
    <property type="entry name" value="OS07G0183000 PROTEIN-RELATED"/>
    <property type="match status" value="1"/>
</dbReference>